<protein>
    <submittedName>
        <fullName evidence="1">Uncharacterized protein</fullName>
    </submittedName>
</protein>
<evidence type="ECO:0000313" key="1">
    <source>
        <dbReference type="EMBL" id="MBX72666.1"/>
    </source>
</evidence>
<dbReference type="EMBL" id="GGEC01092182">
    <property type="protein sequence ID" value="MBX72666.1"/>
    <property type="molecule type" value="Transcribed_RNA"/>
</dbReference>
<name>A0A2P2R087_RHIMU</name>
<accession>A0A2P2R087</accession>
<sequence length="12" mass="1367">MLPTGYSWEVAI</sequence>
<reference evidence="1" key="1">
    <citation type="submission" date="2018-02" db="EMBL/GenBank/DDBJ databases">
        <title>Rhizophora mucronata_Transcriptome.</title>
        <authorList>
            <person name="Meera S.P."/>
            <person name="Sreeshan A."/>
            <person name="Augustine A."/>
        </authorList>
    </citation>
    <scope>NUCLEOTIDE SEQUENCE</scope>
    <source>
        <tissue evidence="1">Leaf</tissue>
    </source>
</reference>
<organism evidence="1">
    <name type="scientific">Rhizophora mucronata</name>
    <name type="common">Asiatic mangrove</name>
    <dbReference type="NCBI Taxonomy" id="61149"/>
    <lineage>
        <taxon>Eukaryota</taxon>
        <taxon>Viridiplantae</taxon>
        <taxon>Streptophyta</taxon>
        <taxon>Embryophyta</taxon>
        <taxon>Tracheophyta</taxon>
        <taxon>Spermatophyta</taxon>
        <taxon>Magnoliopsida</taxon>
        <taxon>eudicotyledons</taxon>
        <taxon>Gunneridae</taxon>
        <taxon>Pentapetalae</taxon>
        <taxon>rosids</taxon>
        <taxon>fabids</taxon>
        <taxon>Malpighiales</taxon>
        <taxon>Rhizophoraceae</taxon>
        <taxon>Rhizophora</taxon>
    </lineage>
</organism>
<proteinExistence type="predicted"/>